<proteinExistence type="predicted"/>
<protein>
    <submittedName>
        <fullName evidence="1">Uncharacterized protein</fullName>
    </submittedName>
</protein>
<dbReference type="EMBL" id="JXJN01016598">
    <property type="status" value="NOT_ANNOTATED_CDS"/>
    <property type="molecule type" value="Genomic_DNA"/>
</dbReference>
<dbReference type="Proteomes" id="UP000092460">
    <property type="component" value="Unassembled WGS sequence"/>
</dbReference>
<dbReference type="AlphaFoldDB" id="A0A1B0BLX4"/>
<evidence type="ECO:0000313" key="2">
    <source>
        <dbReference type="Proteomes" id="UP000092460"/>
    </source>
</evidence>
<sequence>MPSDMTLGSVIGFDKMALTLINYSNVQTKFPFHQPIINSAASLRAATASFNSRLKSWFEIFVLLTSKPVSVPVSSLLGFAIILSLFRFTSSGGEETKAKFGGDITGINFALPLLPVSLFMLPPSELENELRISIAFCAFTAEAMSAVELVDGVSIICKVELFSCSDELPLPPPLPPIMLTIGGKLAKSCEPSVWLK</sequence>
<keyword evidence="2" id="KW-1185">Reference proteome</keyword>
<organism evidence="1 2">
    <name type="scientific">Glossina palpalis gambiensis</name>
    <dbReference type="NCBI Taxonomy" id="67801"/>
    <lineage>
        <taxon>Eukaryota</taxon>
        <taxon>Metazoa</taxon>
        <taxon>Ecdysozoa</taxon>
        <taxon>Arthropoda</taxon>
        <taxon>Hexapoda</taxon>
        <taxon>Insecta</taxon>
        <taxon>Pterygota</taxon>
        <taxon>Neoptera</taxon>
        <taxon>Endopterygota</taxon>
        <taxon>Diptera</taxon>
        <taxon>Brachycera</taxon>
        <taxon>Muscomorpha</taxon>
        <taxon>Hippoboscoidea</taxon>
        <taxon>Glossinidae</taxon>
        <taxon>Glossina</taxon>
    </lineage>
</organism>
<dbReference type="VEuPathDB" id="VectorBase:GPPI034245"/>
<dbReference type="EnsemblMetazoa" id="GPPI034245-RA">
    <property type="protein sequence ID" value="GPPI034245-PA"/>
    <property type="gene ID" value="GPPI034245"/>
</dbReference>
<name>A0A1B0BLX4_9MUSC</name>
<reference evidence="1" key="2">
    <citation type="submission" date="2020-05" db="UniProtKB">
        <authorList>
            <consortium name="EnsemblMetazoa"/>
        </authorList>
    </citation>
    <scope>IDENTIFICATION</scope>
    <source>
        <strain evidence="1">IAEA</strain>
    </source>
</reference>
<reference evidence="2" key="1">
    <citation type="submission" date="2015-01" db="EMBL/GenBank/DDBJ databases">
        <authorList>
            <person name="Aksoy S."/>
            <person name="Warren W."/>
            <person name="Wilson R.K."/>
        </authorList>
    </citation>
    <scope>NUCLEOTIDE SEQUENCE [LARGE SCALE GENOMIC DNA]</scope>
    <source>
        <strain evidence="2">IAEA</strain>
    </source>
</reference>
<evidence type="ECO:0000313" key="1">
    <source>
        <dbReference type="EnsemblMetazoa" id="GPPI034245-PA"/>
    </source>
</evidence>
<accession>A0A1B0BLX4</accession>